<reference evidence="3" key="2">
    <citation type="submission" date="2024-04" db="EMBL/GenBank/DDBJ databases">
        <authorList>
            <person name="Chen Y."/>
            <person name="Shah S."/>
            <person name="Dougan E. K."/>
            <person name="Thang M."/>
            <person name="Chan C."/>
        </authorList>
    </citation>
    <scope>NUCLEOTIDE SEQUENCE [LARGE SCALE GENOMIC DNA]</scope>
</reference>
<sequence length="360" mass="40594">MYAASSIQTCKTHVKLCWPDSSGVLLRCYFHPFGRKSPACRESCCDKPSSCFDSIYTRKECCSTGFARLFPTADAVEVDWEDGSRWAASEAGYDPTGAHPSFSSTQRAWEASISNASIRMSQEVLGHHLEFMAFKRSGPALGKVLEELSEDLYRLGHVELLKNQAPSAVAVDVGASIGLVSVLLCKLWAGARVVAMEPAPPNFRYLLWNLRINHVTDCVWPLNVAAGASPSPERHFFYSPTYPTWSQYCQEDCQDDDDSWRGGYTDWQLRFSAPVVSLAEVVWALGFNRIDFLKVDCEGCEWEIFAPHAWERLRHRIRYVATELHQWALPTDAERGLEASVRGFVCRHEVVRENFLCSTM</sequence>
<dbReference type="EMBL" id="CAMXCT010000635">
    <property type="protein sequence ID" value="CAI3981473.1"/>
    <property type="molecule type" value="Genomic_DNA"/>
</dbReference>
<dbReference type="InterPro" id="IPR006342">
    <property type="entry name" value="FkbM_mtfrase"/>
</dbReference>
<organism evidence="2">
    <name type="scientific">Cladocopium goreaui</name>
    <dbReference type="NCBI Taxonomy" id="2562237"/>
    <lineage>
        <taxon>Eukaryota</taxon>
        <taxon>Sar</taxon>
        <taxon>Alveolata</taxon>
        <taxon>Dinophyceae</taxon>
        <taxon>Suessiales</taxon>
        <taxon>Symbiodiniaceae</taxon>
        <taxon>Cladocopium</taxon>
    </lineage>
</organism>
<proteinExistence type="predicted"/>
<accession>A0A9P1BZS9</accession>
<gene>
    <name evidence="2" type="ORF">C1SCF055_LOCUS9256</name>
</gene>
<evidence type="ECO:0000259" key="1">
    <source>
        <dbReference type="Pfam" id="PF05050"/>
    </source>
</evidence>
<evidence type="ECO:0000313" key="2">
    <source>
        <dbReference type="EMBL" id="CAI3981473.1"/>
    </source>
</evidence>
<feature type="domain" description="Methyltransferase FkbM" evidence="1">
    <location>
        <begin position="172"/>
        <end position="328"/>
    </location>
</feature>
<dbReference type="PANTHER" id="PTHR34203">
    <property type="entry name" value="METHYLTRANSFERASE, FKBM FAMILY PROTEIN"/>
    <property type="match status" value="1"/>
</dbReference>
<reference evidence="2" key="1">
    <citation type="submission" date="2022-10" db="EMBL/GenBank/DDBJ databases">
        <authorList>
            <person name="Chen Y."/>
            <person name="Dougan E. K."/>
            <person name="Chan C."/>
            <person name="Rhodes N."/>
            <person name="Thang M."/>
        </authorList>
    </citation>
    <scope>NUCLEOTIDE SEQUENCE</scope>
</reference>
<evidence type="ECO:0000313" key="4">
    <source>
        <dbReference type="Proteomes" id="UP001152797"/>
    </source>
</evidence>
<keyword evidence="4" id="KW-1185">Reference proteome</keyword>
<dbReference type="OrthoDB" id="410422at2759"/>
<dbReference type="InterPro" id="IPR029063">
    <property type="entry name" value="SAM-dependent_MTases_sf"/>
</dbReference>
<evidence type="ECO:0000313" key="3">
    <source>
        <dbReference type="EMBL" id="CAL1134848.1"/>
    </source>
</evidence>
<dbReference type="PANTHER" id="PTHR34203:SF15">
    <property type="entry name" value="SLL1173 PROTEIN"/>
    <property type="match status" value="1"/>
</dbReference>
<dbReference type="EMBL" id="CAMXCT020000635">
    <property type="protein sequence ID" value="CAL1134848.1"/>
    <property type="molecule type" value="Genomic_DNA"/>
</dbReference>
<name>A0A9P1BZS9_9DINO</name>
<comment type="caution">
    <text evidence="2">The sequence shown here is derived from an EMBL/GenBank/DDBJ whole genome shotgun (WGS) entry which is preliminary data.</text>
</comment>
<dbReference type="NCBIfam" id="TIGR01444">
    <property type="entry name" value="fkbM_fam"/>
    <property type="match status" value="1"/>
</dbReference>
<dbReference type="Pfam" id="PF05050">
    <property type="entry name" value="Methyltransf_21"/>
    <property type="match status" value="1"/>
</dbReference>
<dbReference type="EMBL" id="CAMXCT030000635">
    <property type="protein sequence ID" value="CAL4768785.1"/>
    <property type="molecule type" value="Genomic_DNA"/>
</dbReference>
<protein>
    <recommendedName>
        <fullName evidence="1">Methyltransferase FkbM domain-containing protein</fullName>
    </recommendedName>
</protein>
<dbReference type="Proteomes" id="UP001152797">
    <property type="component" value="Unassembled WGS sequence"/>
</dbReference>
<dbReference type="AlphaFoldDB" id="A0A9P1BZS9"/>
<dbReference type="SUPFAM" id="SSF53335">
    <property type="entry name" value="S-adenosyl-L-methionine-dependent methyltransferases"/>
    <property type="match status" value="1"/>
</dbReference>
<dbReference type="Gene3D" id="3.40.50.150">
    <property type="entry name" value="Vaccinia Virus protein VP39"/>
    <property type="match status" value="1"/>
</dbReference>
<dbReference type="InterPro" id="IPR052514">
    <property type="entry name" value="SAM-dependent_MTase"/>
</dbReference>